<dbReference type="InterPro" id="IPR012334">
    <property type="entry name" value="Pectin_lyas_fold"/>
</dbReference>
<evidence type="ECO:0000259" key="10">
    <source>
        <dbReference type="SMART" id="SM00656"/>
    </source>
</evidence>
<feature type="signal peptide" evidence="9">
    <location>
        <begin position="1"/>
        <end position="20"/>
    </location>
</feature>
<keyword evidence="3 8" id="KW-0964">Secreted</keyword>
<dbReference type="Pfam" id="PF00544">
    <property type="entry name" value="Pectate_lyase_4"/>
    <property type="match status" value="1"/>
</dbReference>
<evidence type="ECO:0000256" key="8">
    <source>
        <dbReference type="RuleBase" id="RU361173"/>
    </source>
</evidence>
<dbReference type="InterPro" id="IPR002022">
    <property type="entry name" value="Pec_lyase"/>
</dbReference>
<evidence type="ECO:0000256" key="4">
    <source>
        <dbReference type="ARBA" id="ARBA00022729"/>
    </source>
</evidence>
<feature type="chain" id="PRO_5045085298" description="pectin lyase" evidence="9">
    <location>
        <begin position="21"/>
        <end position="382"/>
    </location>
</feature>
<dbReference type="PANTHER" id="PTHR31683:SF16">
    <property type="entry name" value="PECTIN LYASE A-RELATED"/>
    <property type="match status" value="1"/>
</dbReference>
<dbReference type="PANTHER" id="PTHR31683">
    <property type="entry name" value="PECTATE LYASE 18-RELATED"/>
    <property type="match status" value="1"/>
</dbReference>
<organism evidence="11 12">
    <name type="scientific">Neodothiora populina</name>
    <dbReference type="NCBI Taxonomy" id="2781224"/>
    <lineage>
        <taxon>Eukaryota</taxon>
        <taxon>Fungi</taxon>
        <taxon>Dikarya</taxon>
        <taxon>Ascomycota</taxon>
        <taxon>Pezizomycotina</taxon>
        <taxon>Dothideomycetes</taxon>
        <taxon>Dothideomycetidae</taxon>
        <taxon>Dothideales</taxon>
        <taxon>Dothioraceae</taxon>
        <taxon>Neodothiora</taxon>
    </lineage>
</organism>
<dbReference type="EC" id="4.2.2.10" evidence="7"/>
<evidence type="ECO:0000256" key="9">
    <source>
        <dbReference type="SAM" id="SignalP"/>
    </source>
</evidence>
<dbReference type="SUPFAM" id="SSF51126">
    <property type="entry name" value="Pectin lyase-like"/>
    <property type="match status" value="1"/>
</dbReference>
<comment type="subcellular location">
    <subcellularLocation>
        <location evidence="1 8">Secreted</location>
    </subcellularLocation>
</comment>
<accession>A0ABR3PQU4</accession>
<comment type="caution">
    <text evidence="11">The sequence shown here is derived from an EMBL/GenBank/DDBJ whole genome shotgun (WGS) entry which is preliminary data.</text>
</comment>
<reference evidence="11 12" key="1">
    <citation type="submission" date="2024-07" db="EMBL/GenBank/DDBJ databases">
        <title>Draft sequence of the Neodothiora populina.</title>
        <authorList>
            <person name="Drown D.D."/>
            <person name="Schuette U.S."/>
            <person name="Buechlein A.B."/>
            <person name="Rusch D.R."/>
            <person name="Winton L.W."/>
            <person name="Adams G.A."/>
        </authorList>
    </citation>
    <scope>NUCLEOTIDE SEQUENCE [LARGE SCALE GENOMIC DNA]</scope>
    <source>
        <strain evidence="11 12">CPC 39397</strain>
    </source>
</reference>
<keyword evidence="12" id="KW-1185">Reference proteome</keyword>
<proteinExistence type="inferred from homology"/>
<dbReference type="RefSeq" id="XP_069204710.1">
    <property type="nucleotide sequence ID" value="XM_069341198.1"/>
</dbReference>
<keyword evidence="8" id="KW-0624">Polysaccharide degradation</keyword>
<keyword evidence="4 9" id="KW-0732">Signal</keyword>
<keyword evidence="8" id="KW-0119">Carbohydrate metabolism</keyword>
<evidence type="ECO:0000256" key="6">
    <source>
        <dbReference type="ARBA" id="ARBA00036818"/>
    </source>
</evidence>
<name>A0ABR3PQU4_9PEZI</name>
<feature type="domain" description="Pectate lyase" evidence="10">
    <location>
        <begin position="95"/>
        <end position="302"/>
    </location>
</feature>
<evidence type="ECO:0000313" key="11">
    <source>
        <dbReference type="EMBL" id="KAL1311861.1"/>
    </source>
</evidence>
<dbReference type="SMART" id="SM00656">
    <property type="entry name" value="Amb_all"/>
    <property type="match status" value="1"/>
</dbReference>
<protein>
    <recommendedName>
        <fullName evidence="7">pectin lyase</fullName>
        <ecNumber evidence="7">4.2.2.10</ecNumber>
    </recommendedName>
</protein>
<dbReference type="EMBL" id="JBFMKM010000001">
    <property type="protein sequence ID" value="KAL1311861.1"/>
    <property type="molecule type" value="Genomic_DNA"/>
</dbReference>
<evidence type="ECO:0000256" key="2">
    <source>
        <dbReference type="ARBA" id="ARBA00010980"/>
    </source>
</evidence>
<evidence type="ECO:0000256" key="5">
    <source>
        <dbReference type="ARBA" id="ARBA00023239"/>
    </source>
</evidence>
<evidence type="ECO:0000256" key="3">
    <source>
        <dbReference type="ARBA" id="ARBA00022525"/>
    </source>
</evidence>
<evidence type="ECO:0000313" key="12">
    <source>
        <dbReference type="Proteomes" id="UP001562354"/>
    </source>
</evidence>
<dbReference type="InterPro" id="IPR045032">
    <property type="entry name" value="PEL"/>
</dbReference>
<sequence>MKYLALATATLAAMANTVAAIGVVGKPEGFAAGTTGGGSASPVYPTTNDELVSYLGDSSARVIVLTKTFDFTSSEGTKSGSGCLPWGTGSGCQVAIDQDSWCENYEPSAPKTSASYYQAGVLGITIKSNKSLIGQGSKGVIKGKGLRIVSGAKNIIIQNIEITNINPHYVWGGDAITINDSDNVWIDHVTTSLIGRQHIVLGTLGSGRVSITNNYINGVTTYSATCDQHTYWALYFDGSNDLITLKNNYIYYTSGRSPKVGGNTVLHAVNNYWYDNSGHAFEVGSGAYILAEGNVFQNVVAPVETGSAGQLFTVPSTSSGTACQASLGRSCVMNAFGSSGAFSSAQTNFLVDFKGYTIASAAAASTVASHVTANAGMGKLAQ</sequence>
<comment type="similarity">
    <text evidence="2 8">Belongs to the polysaccharide lyase 1 family.</text>
</comment>
<dbReference type="Gene3D" id="2.160.20.10">
    <property type="entry name" value="Single-stranded right-handed beta-helix, Pectin lyase-like"/>
    <property type="match status" value="1"/>
</dbReference>
<keyword evidence="5 8" id="KW-0456">Lyase</keyword>
<evidence type="ECO:0000256" key="7">
    <source>
        <dbReference type="ARBA" id="ARBA00039082"/>
    </source>
</evidence>
<gene>
    <name evidence="11" type="ORF">AAFC00_001934</name>
</gene>
<comment type="catalytic activity">
    <reaction evidence="6">
        <text>Eliminative cleavage of (1-&gt;4)-alpha-D-galacturonan methyl ester to give oligosaccharides with 4-deoxy-6-O-methyl-alpha-D-galact-4-enuronosyl groups at their non-reducing ends.</text>
        <dbReference type="EC" id="4.2.2.10"/>
    </reaction>
</comment>
<dbReference type="InterPro" id="IPR011050">
    <property type="entry name" value="Pectin_lyase_fold/virulence"/>
</dbReference>
<dbReference type="GeneID" id="95975637"/>
<dbReference type="Proteomes" id="UP001562354">
    <property type="component" value="Unassembled WGS sequence"/>
</dbReference>
<evidence type="ECO:0000256" key="1">
    <source>
        <dbReference type="ARBA" id="ARBA00004613"/>
    </source>
</evidence>